<evidence type="ECO:0000313" key="5">
    <source>
        <dbReference type="Proteomes" id="UP000560658"/>
    </source>
</evidence>
<dbReference type="Gene3D" id="3.40.50.1820">
    <property type="entry name" value="alpha/beta hydrolase"/>
    <property type="match status" value="1"/>
</dbReference>
<evidence type="ECO:0000256" key="2">
    <source>
        <dbReference type="SAM" id="SignalP"/>
    </source>
</evidence>
<evidence type="ECO:0000259" key="3">
    <source>
        <dbReference type="Pfam" id="PF05448"/>
    </source>
</evidence>
<evidence type="ECO:0000256" key="1">
    <source>
        <dbReference type="PIRSR" id="PIRSR639069-1"/>
    </source>
</evidence>
<dbReference type="SUPFAM" id="SSF53474">
    <property type="entry name" value="alpha/beta-Hydrolases"/>
    <property type="match status" value="1"/>
</dbReference>
<accession>A0A840CY20</accession>
<proteinExistence type="predicted"/>
<dbReference type="Pfam" id="PF05448">
    <property type="entry name" value="AXE1"/>
    <property type="match status" value="1"/>
</dbReference>
<keyword evidence="5" id="KW-1185">Reference proteome</keyword>
<dbReference type="InterPro" id="IPR008391">
    <property type="entry name" value="AXE1_dom"/>
</dbReference>
<feature type="active site" description="Nucleophile" evidence="1">
    <location>
        <position position="297"/>
    </location>
</feature>
<dbReference type="PANTHER" id="PTHR40111:SF1">
    <property type="entry name" value="CEPHALOSPORIN-C DEACETYLASE"/>
    <property type="match status" value="1"/>
</dbReference>
<dbReference type="InterPro" id="IPR039069">
    <property type="entry name" value="CE7"/>
</dbReference>
<sequence>MMKSLCFLLLMLIASMQVALFGQPQERLIKVQVTPSSTNWLYTPGEKIQFKVVVLKCDIPQDGMEVHYEISEDMMKPHQTGRQTLKNGKLEIHARTMKKEGFLRCRAFVSYQGHDYEGVATVGFSPEKLRPTTSLPADFLSFWESNKDAAEKWALEPMMTLLPDKCTADVNVYHVSFQNNDYASRVYGILCVPKASGEYPAILKVPGAGIRAYNGEADRAGKGFIILEIGIHGIPVNLPGEVYHHLYNGALKNYHSFNMENRDTYYYKRVYTGCVRAIDFIHTLPAFNGKLATFGGSQGGALSIITAGLDNRVNGLVAMYPALCDMGGYTHGRAGGWPHMFRDEKNRIPEKIKTAQYYDVVNFARQVSVPGFYTFGYNDMVCPPTTMYSAYNVIDAPKELYVAENTAHYAYAEQSSAAWDWIMNFLRNASPAKGDTKAEEMNLH</sequence>
<dbReference type="EMBL" id="JACIER010000007">
    <property type="protein sequence ID" value="MBB4044216.1"/>
    <property type="molecule type" value="Genomic_DNA"/>
</dbReference>
<dbReference type="RefSeq" id="WP_183208462.1">
    <property type="nucleotide sequence ID" value="NZ_JACIER010000007.1"/>
</dbReference>
<feature type="domain" description="Acetyl xylan esterase" evidence="3">
    <location>
        <begin position="129"/>
        <end position="420"/>
    </location>
</feature>
<feature type="active site" description="Charge relay system" evidence="1">
    <location>
        <position position="408"/>
    </location>
</feature>
<gene>
    <name evidence="4" type="ORF">GGR06_002007</name>
</gene>
<keyword evidence="2" id="KW-0732">Signal</keyword>
<feature type="active site" description="Charge relay system" evidence="1">
    <location>
        <position position="379"/>
    </location>
</feature>
<name>A0A840CY20_9BACE</name>
<dbReference type="Proteomes" id="UP000560658">
    <property type="component" value="Unassembled WGS sequence"/>
</dbReference>
<dbReference type="AlphaFoldDB" id="A0A840CY20"/>
<evidence type="ECO:0000313" key="4">
    <source>
        <dbReference type="EMBL" id="MBB4044216.1"/>
    </source>
</evidence>
<dbReference type="GO" id="GO:0005976">
    <property type="term" value="P:polysaccharide metabolic process"/>
    <property type="evidence" value="ECO:0007669"/>
    <property type="project" value="TreeGrafter"/>
</dbReference>
<dbReference type="GO" id="GO:0052689">
    <property type="term" value="F:carboxylic ester hydrolase activity"/>
    <property type="evidence" value="ECO:0007669"/>
    <property type="project" value="TreeGrafter"/>
</dbReference>
<protein>
    <submittedName>
        <fullName evidence="4">Cephalosporin-C deacetylase-like acetyl esterase</fullName>
    </submittedName>
</protein>
<organism evidence="4 5">
    <name type="scientific">Bacteroides reticulotermitis</name>
    <dbReference type="NCBI Taxonomy" id="1133319"/>
    <lineage>
        <taxon>Bacteria</taxon>
        <taxon>Pseudomonadati</taxon>
        <taxon>Bacteroidota</taxon>
        <taxon>Bacteroidia</taxon>
        <taxon>Bacteroidales</taxon>
        <taxon>Bacteroidaceae</taxon>
        <taxon>Bacteroides</taxon>
    </lineage>
</organism>
<feature type="chain" id="PRO_5032848974" evidence="2">
    <location>
        <begin position="20"/>
        <end position="444"/>
    </location>
</feature>
<dbReference type="PANTHER" id="PTHR40111">
    <property type="entry name" value="CEPHALOSPORIN-C DEACETYLASE"/>
    <property type="match status" value="1"/>
</dbReference>
<feature type="signal peptide" evidence="2">
    <location>
        <begin position="1"/>
        <end position="19"/>
    </location>
</feature>
<comment type="caution">
    <text evidence="4">The sequence shown here is derived from an EMBL/GenBank/DDBJ whole genome shotgun (WGS) entry which is preliminary data.</text>
</comment>
<dbReference type="InterPro" id="IPR029058">
    <property type="entry name" value="AB_hydrolase_fold"/>
</dbReference>
<reference evidence="4" key="1">
    <citation type="submission" date="2020-08" db="EMBL/GenBank/DDBJ databases">
        <title>Genomic Encyclopedia of Type Strains, Phase IV (KMG-IV): sequencing the most valuable type-strain genomes for metagenomic binning, comparative biology and taxonomic classification.</title>
        <authorList>
            <person name="Goeker M."/>
        </authorList>
    </citation>
    <scope>NUCLEOTIDE SEQUENCE [LARGE SCALE GENOMIC DNA]</scope>
    <source>
        <strain evidence="4">DSM 105720</strain>
    </source>
</reference>